<dbReference type="OrthoDB" id="1936208at2759"/>
<evidence type="ECO:0000313" key="2">
    <source>
        <dbReference type="EMBL" id="TNN45155.1"/>
    </source>
</evidence>
<feature type="transmembrane region" description="Helical" evidence="1">
    <location>
        <begin position="39"/>
        <end position="61"/>
    </location>
</feature>
<dbReference type="AlphaFoldDB" id="A0A4Z2FW90"/>
<keyword evidence="1" id="KW-1133">Transmembrane helix</keyword>
<dbReference type="PANTHER" id="PTHR23302">
    <property type="entry name" value="TRANSMEMBRANE CHANNEL-RELATED"/>
    <property type="match status" value="1"/>
</dbReference>
<dbReference type="Proteomes" id="UP000314294">
    <property type="component" value="Unassembled WGS sequence"/>
</dbReference>
<accession>A0A4Z2FW90</accession>
<keyword evidence="1" id="KW-0472">Membrane</keyword>
<dbReference type="EMBL" id="SRLO01000864">
    <property type="protein sequence ID" value="TNN45155.1"/>
    <property type="molecule type" value="Genomic_DNA"/>
</dbReference>
<evidence type="ECO:0000256" key="1">
    <source>
        <dbReference type="SAM" id="Phobius"/>
    </source>
</evidence>
<comment type="caution">
    <text evidence="2">The sequence shown here is derived from an EMBL/GenBank/DDBJ whole genome shotgun (WGS) entry which is preliminary data.</text>
</comment>
<keyword evidence="1 2" id="KW-0812">Transmembrane</keyword>
<dbReference type="GO" id="GO:0005886">
    <property type="term" value="C:plasma membrane"/>
    <property type="evidence" value="ECO:0007669"/>
    <property type="project" value="InterPro"/>
</dbReference>
<dbReference type="GO" id="GO:0008381">
    <property type="term" value="F:mechanosensitive monoatomic ion channel activity"/>
    <property type="evidence" value="ECO:0007669"/>
    <property type="project" value="TreeGrafter"/>
</dbReference>
<dbReference type="PANTHER" id="PTHR23302:SF66">
    <property type="entry name" value="TRANSMEMBRANE CHANNEL-LIKE PROTEIN"/>
    <property type="match status" value="1"/>
</dbReference>
<organism evidence="2 3">
    <name type="scientific">Liparis tanakae</name>
    <name type="common">Tanaka's snailfish</name>
    <dbReference type="NCBI Taxonomy" id="230148"/>
    <lineage>
        <taxon>Eukaryota</taxon>
        <taxon>Metazoa</taxon>
        <taxon>Chordata</taxon>
        <taxon>Craniata</taxon>
        <taxon>Vertebrata</taxon>
        <taxon>Euteleostomi</taxon>
        <taxon>Actinopterygii</taxon>
        <taxon>Neopterygii</taxon>
        <taxon>Teleostei</taxon>
        <taxon>Neoteleostei</taxon>
        <taxon>Acanthomorphata</taxon>
        <taxon>Eupercaria</taxon>
        <taxon>Perciformes</taxon>
        <taxon>Cottioidei</taxon>
        <taxon>Cottales</taxon>
        <taxon>Liparidae</taxon>
        <taxon>Liparis</taxon>
    </lineage>
</organism>
<sequence length="119" mass="13012">MNIFQRRPCPYSLSHCPQFTVLRCCVAQQRMFRGSSSSVLFHFMLLLGLLMAATTLGLNLYQPQATQEGNMSSCGPFGNGETVFNVTGVCVNSLPSPAQTTLRYLASEAFALPLILAEM</sequence>
<keyword evidence="3" id="KW-1185">Reference proteome</keyword>
<name>A0A4Z2FW90_9TELE</name>
<dbReference type="InterPro" id="IPR038900">
    <property type="entry name" value="TMC"/>
</dbReference>
<evidence type="ECO:0000313" key="3">
    <source>
        <dbReference type="Proteomes" id="UP000314294"/>
    </source>
</evidence>
<gene>
    <name evidence="2" type="primary">Tmc7_0</name>
    <name evidence="2" type="ORF">EYF80_044651</name>
</gene>
<protein>
    <submittedName>
        <fullName evidence="2">Transmembrane channel-like protein 7</fullName>
    </submittedName>
</protein>
<reference evidence="2 3" key="1">
    <citation type="submission" date="2019-03" db="EMBL/GenBank/DDBJ databases">
        <title>First draft genome of Liparis tanakae, snailfish: a comprehensive survey of snailfish specific genes.</title>
        <authorList>
            <person name="Kim W."/>
            <person name="Song I."/>
            <person name="Jeong J.-H."/>
            <person name="Kim D."/>
            <person name="Kim S."/>
            <person name="Ryu S."/>
            <person name="Song J.Y."/>
            <person name="Lee S.K."/>
        </authorList>
    </citation>
    <scope>NUCLEOTIDE SEQUENCE [LARGE SCALE GENOMIC DNA]</scope>
    <source>
        <tissue evidence="2">Muscle</tissue>
    </source>
</reference>
<proteinExistence type="predicted"/>